<evidence type="ECO:0000256" key="5">
    <source>
        <dbReference type="ARBA" id="ARBA00023251"/>
    </source>
</evidence>
<dbReference type="GO" id="GO:0008800">
    <property type="term" value="F:beta-lactamase activity"/>
    <property type="evidence" value="ECO:0007669"/>
    <property type="project" value="UniProtKB-UniRule"/>
</dbReference>
<dbReference type="InterPro" id="IPR012338">
    <property type="entry name" value="Beta-lactam/transpept-like"/>
</dbReference>
<feature type="chain" id="PRO_5044504868" description="Beta-lactamase" evidence="7">
    <location>
        <begin position="26"/>
        <end position="390"/>
    </location>
</feature>
<proteinExistence type="inferred from homology"/>
<protein>
    <recommendedName>
        <fullName evidence="3 6">Beta-lactamase</fullName>
        <ecNumber evidence="3 6">3.5.2.6</ecNumber>
    </recommendedName>
</protein>
<feature type="signal peptide" evidence="7">
    <location>
        <begin position="1"/>
        <end position="25"/>
    </location>
</feature>
<dbReference type="EMBL" id="LOZE01000127">
    <property type="protein sequence ID" value="KVM22029.1"/>
    <property type="molecule type" value="Genomic_DNA"/>
</dbReference>
<evidence type="ECO:0000256" key="3">
    <source>
        <dbReference type="ARBA" id="ARBA00012865"/>
    </source>
</evidence>
<name>A0AB73FXW0_9BURK</name>
<dbReference type="SUPFAM" id="SSF56601">
    <property type="entry name" value="beta-lactamase/transpeptidase-like"/>
    <property type="match status" value="1"/>
</dbReference>
<evidence type="ECO:0000256" key="7">
    <source>
        <dbReference type="SAM" id="SignalP"/>
    </source>
</evidence>
<accession>A0AB73FXW0</accession>
<dbReference type="PROSITE" id="PS00336">
    <property type="entry name" value="BETA_LACTAMASE_C"/>
    <property type="match status" value="1"/>
</dbReference>
<dbReference type="InterPro" id="IPR058136">
    <property type="entry name" value="AmpC"/>
</dbReference>
<keyword evidence="5 6" id="KW-0046">Antibiotic resistance</keyword>
<dbReference type="InterPro" id="IPR001466">
    <property type="entry name" value="Beta-lactam-related"/>
</dbReference>
<gene>
    <name evidence="9" type="primary">ampC</name>
    <name evidence="9" type="ORF">WJ53_19440</name>
</gene>
<dbReference type="EC" id="3.5.2.6" evidence="3 6"/>
<evidence type="ECO:0000256" key="1">
    <source>
        <dbReference type="ARBA" id="ARBA00001526"/>
    </source>
</evidence>
<evidence type="ECO:0000259" key="8">
    <source>
        <dbReference type="Pfam" id="PF00144"/>
    </source>
</evidence>
<reference evidence="9 10" key="1">
    <citation type="submission" date="2015-11" db="EMBL/GenBank/DDBJ databases">
        <title>Expanding the genomic diversity of Burkholderia species for the development of highly accurate diagnostics.</title>
        <authorList>
            <person name="Sahl J."/>
            <person name="Keim P."/>
            <person name="Wagner D."/>
        </authorList>
    </citation>
    <scope>NUCLEOTIDE SEQUENCE [LARGE SCALE GENOMIC DNA]</scope>
    <source>
        <strain evidence="9 10">MSMB2058</strain>
    </source>
</reference>
<organism evidence="9 10">
    <name type="scientific">Burkholderia ubonensis</name>
    <dbReference type="NCBI Taxonomy" id="101571"/>
    <lineage>
        <taxon>Bacteria</taxon>
        <taxon>Pseudomonadati</taxon>
        <taxon>Pseudomonadota</taxon>
        <taxon>Betaproteobacteria</taxon>
        <taxon>Burkholderiales</taxon>
        <taxon>Burkholderiaceae</taxon>
        <taxon>Burkholderia</taxon>
        <taxon>Burkholderia cepacia complex</taxon>
    </lineage>
</organism>
<comment type="similarity">
    <text evidence="2 6">Belongs to the class-C beta-lactamase family.</text>
</comment>
<evidence type="ECO:0000256" key="4">
    <source>
        <dbReference type="ARBA" id="ARBA00022801"/>
    </source>
</evidence>
<evidence type="ECO:0000313" key="10">
    <source>
        <dbReference type="Proteomes" id="UP000061665"/>
    </source>
</evidence>
<dbReference type="GO" id="GO:0046677">
    <property type="term" value="P:response to antibiotic"/>
    <property type="evidence" value="ECO:0007669"/>
    <property type="project" value="UniProtKB-UniRule"/>
</dbReference>
<dbReference type="InterPro" id="IPR050491">
    <property type="entry name" value="AmpC-like"/>
</dbReference>
<dbReference type="Proteomes" id="UP000061665">
    <property type="component" value="Unassembled WGS sequence"/>
</dbReference>
<comment type="catalytic activity">
    <reaction evidence="1 6">
        <text>a beta-lactam + H2O = a substituted beta-amino acid</text>
        <dbReference type="Rhea" id="RHEA:20401"/>
        <dbReference type="ChEBI" id="CHEBI:15377"/>
        <dbReference type="ChEBI" id="CHEBI:35627"/>
        <dbReference type="ChEBI" id="CHEBI:140347"/>
        <dbReference type="EC" id="3.5.2.6"/>
    </reaction>
</comment>
<dbReference type="Pfam" id="PF00144">
    <property type="entry name" value="Beta-lactamase"/>
    <property type="match status" value="1"/>
</dbReference>
<comment type="caution">
    <text evidence="9">The sequence shown here is derived from an EMBL/GenBank/DDBJ whole genome shotgun (WGS) entry which is preliminary data.</text>
</comment>
<dbReference type="GO" id="GO:0017001">
    <property type="term" value="P:antibiotic catabolic process"/>
    <property type="evidence" value="ECO:0007669"/>
    <property type="project" value="InterPro"/>
</dbReference>
<dbReference type="InterPro" id="IPR001586">
    <property type="entry name" value="Beta-lactam_class-C_AS"/>
</dbReference>
<keyword evidence="7" id="KW-0732">Signal</keyword>
<sequence length="390" mass="42534">MKFNARSLMMTAAFSMSVISASSHASDNSRDKLGRVVSEAIQPVMAKYDVPGMAVGIIVKGEPHVFNFGVASTETHAPVTRDTLFELGSVSKTLTATLASYAQASGKLSLSAPTTQYLPAMRGSRFGEVELLNLGTHTSGGFPLQVPEWIRNDDQLMQYFREWRPAYTAGAYRTYANPSIGMLGVIAAKSMGRDFSVLMEQWLFPSLGMKNTFINVPESQMGNYAQGYTKDGAPIRVALGMLSAEAYGVKSTVADMLRFVQANMALVHLDGTLQQAITDTHTGYFQAGPMTQDLIWEQYPYPTELKALLEGNSAKMVFEATPVVALNPPQKPRQDVWINKTGATNGFSAYVAFVPEKQLGIVILINKNIPNDERIAATYRIFASLVDGAQ</sequence>
<keyword evidence="4 6" id="KW-0378">Hydrolase</keyword>
<evidence type="ECO:0000256" key="6">
    <source>
        <dbReference type="RuleBase" id="RU361140"/>
    </source>
</evidence>
<evidence type="ECO:0000313" key="9">
    <source>
        <dbReference type="EMBL" id="KVM22029.1"/>
    </source>
</evidence>
<dbReference type="GO" id="GO:0030288">
    <property type="term" value="C:outer membrane-bounded periplasmic space"/>
    <property type="evidence" value="ECO:0007669"/>
    <property type="project" value="InterPro"/>
</dbReference>
<feature type="domain" description="Beta-lactamase-related" evidence="8">
    <location>
        <begin position="38"/>
        <end position="382"/>
    </location>
</feature>
<dbReference type="PANTHER" id="PTHR46825:SF8">
    <property type="entry name" value="BETA-LACTAMASE-RELATED"/>
    <property type="match status" value="1"/>
</dbReference>
<dbReference type="RefSeq" id="WP_059727821.1">
    <property type="nucleotide sequence ID" value="NZ_LOYI01000139.1"/>
</dbReference>
<dbReference type="AlphaFoldDB" id="A0AB73FXW0"/>
<evidence type="ECO:0000256" key="2">
    <source>
        <dbReference type="ARBA" id="ARBA00007840"/>
    </source>
</evidence>
<dbReference type="Gene3D" id="3.40.710.10">
    <property type="entry name" value="DD-peptidase/beta-lactamase superfamily"/>
    <property type="match status" value="1"/>
</dbReference>
<dbReference type="PANTHER" id="PTHR46825">
    <property type="entry name" value="D-ALANYL-D-ALANINE-CARBOXYPEPTIDASE/ENDOPEPTIDASE AMPH"/>
    <property type="match status" value="1"/>
</dbReference>
<dbReference type="NCBIfam" id="NF033085">
    <property type="entry name" value="bla_class_C"/>
    <property type="match status" value="1"/>
</dbReference>